<dbReference type="AlphaFoldDB" id="A0A7H4PLH7"/>
<dbReference type="EMBL" id="UGMS01000003">
    <property type="protein sequence ID" value="STW79250.1"/>
    <property type="molecule type" value="Genomic_DNA"/>
</dbReference>
<proteinExistence type="predicted"/>
<comment type="caution">
    <text evidence="1">The sequence shown here is derived from an EMBL/GenBank/DDBJ whole genome shotgun (WGS) entry which is preliminary data.</text>
</comment>
<sequence>MEVPVASDITAAIRKIKPIAKPDGITPEVMEAIYCPVFSSAEICPIRKARIMIELILTMLA</sequence>
<reference evidence="1 2" key="1">
    <citation type="submission" date="2018-06" db="EMBL/GenBank/DDBJ databases">
        <authorList>
            <consortium name="Pathogen Informatics"/>
            <person name="Doyle S."/>
        </authorList>
    </citation>
    <scope>NUCLEOTIDE SEQUENCE [LARGE SCALE GENOMIC DNA]</scope>
    <source>
        <strain evidence="1 2">NCTC11685</strain>
    </source>
</reference>
<evidence type="ECO:0000313" key="2">
    <source>
        <dbReference type="Proteomes" id="UP000254863"/>
    </source>
</evidence>
<dbReference type="Proteomes" id="UP000254863">
    <property type="component" value="Unassembled WGS sequence"/>
</dbReference>
<organism evidence="1 2">
    <name type="scientific">Klebsiella michiganensis</name>
    <dbReference type="NCBI Taxonomy" id="1134687"/>
    <lineage>
        <taxon>Bacteria</taxon>
        <taxon>Pseudomonadati</taxon>
        <taxon>Pseudomonadota</taxon>
        <taxon>Gammaproteobacteria</taxon>
        <taxon>Enterobacterales</taxon>
        <taxon>Enterobacteriaceae</taxon>
        <taxon>Klebsiella/Raoultella group</taxon>
        <taxon>Klebsiella</taxon>
    </lineage>
</organism>
<evidence type="ECO:0000313" key="1">
    <source>
        <dbReference type="EMBL" id="STW79250.1"/>
    </source>
</evidence>
<gene>
    <name evidence="1" type="ORF">NCTC11685_06577</name>
</gene>
<protein>
    <submittedName>
        <fullName evidence="1">Uncharacterized protein</fullName>
    </submittedName>
</protein>
<accession>A0A7H4PLH7</accession>
<name>A0A7H4PLH7_9ENTR</name>